<evidence type="ECO:0000256" key="1">
    <source>
        <dbReference type="SAM" id="Phobius"/>
    </source>
</evidence>
<accession>A0A9E7JJ43</accession>
<keyword evidence="1" id="KW-0812">Transmembrane</keyword>
<feature type="transmembrane region" description="Helical" evidence="1">
    <location>
        <begin position="12"/>
        <end position="33"/>
    </location>
</feature>
<keyword evidence="1" id="KW-0472">Membrane</keyword>
<dbReference type="EMBL" id="CP097503">
    <property type="protein sequence ID" value="URD82741.1"/>
    <property type="molecule type" value="Genomic_DNA"/>
</dbReference>
<keyword evidence="1" id="KW-1133">Transmembrane helix</keyword>
<keyword evidence="3" id="KW-1185">Reference proteome</keyword>
<organism evidence="2 3">
    <name type="scientific">Musa troglodytarum</name>
    <name type="common">fe'i banana</name>
    <dbReference type="NCBI Taxonomy" id="320322"/>
    <lineage>
        <taxon>Eukaryota</taxon>
        <taxon>Viridiplantae</taxon>
        <taxon>Streptophyta</taxon>
        <taxon>Embryophyta</taxon>
        <taxon>Tracheophyta</taxon>
        <taxon>Spermatophyta</taxon>
        <taxon>Magnoliopsida</taxon>
        <taxon>Liliopsida</taxon>
        <taxon>Zingiberales</taxon>
        <taxon>Musaceae</taxon>
        <taxon>Musa</taxon>
    </lineage>
</organism>
<dbReference type="Proteomes" id="UP001055439">
    <property type="component" value="Chromosome 10"/>
</dbReference>
<gene>
    <name evidence="2" type="ORF">MUK42_33141</name>
</gene>
<evidence type="ECO:0000313" key="3">
    <source>
        <dbReference type="Proteomes" id="UP001055439"/>
    </source>
</evidence>
<protein>
    <submittedName>
        <fullName evidence="2">Uncharacterized protein</fullName>
    </submittedName>
</protein>
<reference evidence="2" key="1">
    <citation type="submission" date="2022-05" db="EMBL/GenBank/DDBJ databases">
        <title>The Musa troglodytarum L. genome provides insights into the mechanism of non-climacteric behaviour and enrichment of carotenoids.</title>
        <authorList>
            <person name="Wang J."/>
        </authorList>
    </citation>
    <scope>NUCLEOTIDE SEQUENCE</scope>
    <source>
        <tissue evidence="2">Leaf</tissue>
    </source>
</reference>
<proteinExistence type="predicted"/>
<name>A0A9E7JJ43_9LILI</name>
<sequence>MVTANENKSPESWTIFLKFFFFFLGAVQPLVAFRGKFTLTHRTLRPLCCSPSSESQLLCFTSPLLASPPPSTRSTLAAKEVELAHLCPEQIELVERLVQRGKGTYLRIAADAEDDLKESSDGRAVFSSSQDSRVKSEISRIIILLERSPQKLIRKKVVFSFICCDLLTQFLLELALHILNCECRIHCLHPKSTCLMKKRDQFTTKVQ</sequence>
<dbReference type="AlphaFoldDB" id="A0A9E7JJ43"/>
<evidence type="ECO:0000313" key="2">
    <source>
        <dbReference type="EMBL" id="URD82741.1"/>
    </source>
</evidence>